<proteinExistence type="predicted"/>
<protein>
    <recommendedName>
        <fullName evidence="4">DUF4219 domain-containing protein</fullName>
    </recommendedName>
</protein>
<feature type="compositionally biased region" description="Basic and acidic residues" evidence="1">
    <location>
        <begin position="55"/>
        <end position="65"/>
    </location>
</feature>
<evidence type="ECO:0000256" key="1">
    <source>
        <dbReference type="SAM" id="MobiDB-lite"/>
    </source>
</evidence>
<evidence type="ECO:0000313" key="2">
    <source>
        <dbReference type="EMBL" id="KAI0492052.1"/>
    </source>
</evidence>
<dbReference type="OrthoDB" id="778665at2759"/>
<sequence length="127" mass="14711">MASNGIIPFQVSMLNNINYENWSIKMKALLEVQDIWEMVEKGYNESQDESNLSQAEKDSLRDSRKRDKKALYLIFQGLDDEAFEKISNVKSAKVARKKLQTSYNGAEQVKKVHLQILRGEFEALHMK</sequence>
<comment type="caution">
    <text evidence="2">The sequence shown here is derived from an EMBL/GenBank/DDBJ whole genome shotgun (WGS) entry which is preliminary data.</text>
</comment>
<dbReference type="Proteomes" id="UP000829196">
    <property type="component" value="Unassembled WGS sequence"/>
</dbReference>
<accession>A0A8T3A8E2</accession>
<dbReference type="Pfam" id="PF14223">
    <property type="entry name" value="Retrotran_gag_2"/>
    <property type="match status" value="1"/>
</dbReference>
<dbReference type="AlphaFoldDB" id="A0A8T3A8E2"/>
<reference evidence="2" key="1">
    <citation type="journal article" date="2022" name="Front. Genet.">
        <title>Chromosome-Scale Assembly of the Dendrobium nobile Genome Provides Insights Into the Molecular Mechanism of the Biosynthesis of the Medicinal Active Ingredient of Dendrobium.</title>
        <authorList>
            <person name="Xu Q."/>
            <person name="Niu S.-C."/>
            <person name="Li K.-L."/>
            <person name="Zheng P.-J."/>
            <person name="Zhang X.-J."/>
            <person name="Jia Y."/>
            <person name="Liu Y."/>
            <person name="Niu Y.-X."/>
            <person name="Yu L.-H."/>
            <person name="Chen D.-F."/>
            <person name="Zhang G.-Q."/>
        </authorList>
    </citation>
    <scope>NUCLEOTIDE SEQUENCE</scope>
    <source>
        <tissue evidence="2">Leaf</tissue>
    </source>
</reference>
<dbReference type="EMBL" id="JAGYWB010000018">
    <property type="protein sequence ID" value="KAI0492052.1"/>
    <property type="molecule type" value="Genomic_DNA"/>
</dbReference>
<organism evidence="2 3">
    <name type="scientific">Dendrobium nobile</name>
    <name type="common">Orchid</name>
    <dbReference type="NCBI Taxonomy" id="94219"/>
    <lineage>
        <taxon>Eukaryota</taxon>
        <taxon>Viridiplantae</taxon>
        <taxon>Streptophyta</taxon>
        <taxon>Embryophyta</taxon>
        <taxon>Tracheophyta</taxon>
        <taxon>Spermatophyta</taxon>
        <taxon>Magnoliopsida</taxon>
        <taxon>Liliopsida</taxon>
        <taxon>Asparagales</taxon>
        <taxon>Orchidaceae</taxon>
        <taxon>Epidendroideae</taxon>
        <taxon>Malaxideae</taxon>
        <taxon>Dendrobiinae</taxon>
        <taxon>Dendrobium</taxon>
    </lineage>
</organism>
<dbReference type="PANTHER" id="PTHR35317">
    <property type="entry name" value="OS04G0629600 PROTEIN"/>
    <property type="match status" value="1"/>
</dbReference>
<dbReference type="PANTHER" id="PTHR35317:SF28">
    <property type="entry name" value="ZINC FINGER, CCHC-TYPE, RIBONUCLEASE H-LIKE DOMAIN, GAG-PRE-INTEGRASE DOMAIN PROTEIN-RELATED"/>
    <property type="match status" value="1"/>
</dbReference>
<gene>
    <name evidence="2" type="ORF">KFK09_026317</name>
</gene>
<name>A0A8T3A8E2_DENNO</name>
<evidence type="ECO:0000313" key="3">
    <source>
        <dbReference type="Proteomes" id="UP000829196"/>
    </source>
</evidence>
<keyword evidence="3" id="KW-1185">Reference proteome</keyword>
<feature type="region of interest" description="Disordered" evidence="1">
    <location>
        <begin position="43"/>
        <end position="65"/>
    </location>
</feature>
<evidence type="ECO:0008006" key="4">
    <source>
        <dbReference type="Google" id="ProtNLM"/>
    </source>
</evidence>